<dbReference type="InterPro" id="IPR036412">
    <property type="entry name" value="HAD-like_sf"/>
</dbReference>
<dbReference type="OrthoDB" id="9801899at2"/>
<keyword evidence="3 10" id="KW-0479">Metal-binding</keyword>
<dbReference type="GO" id="GO:0005975">
    <property type="term" value="P:carbohydrate metabolic process"/>
    <property type="evidence" value="ECO:0007669"/>
    <property type="project" value="InterPro"/>
</dbReference>
<evidence type="ECO:0000256" key="8">
    <source>
        <dbReference type="PIRSR" id="PIRSR004682-1"/>
    </source>
</evidence>
<comment type="similarity">
    <text evidence="7">Belongs to the gmhB family.</text>
</comment>
<feature type="binding site" evidence="10">
    <location>
        <position position="9"/>
    </location>
    <ligand>
        <name>Mg(2+)</name>
        <dbReference type="ChEBI" id="CHEBI:18420"/>
    </ligand>
</feature>
<dbReference type="PANTHER" id="PTHR42891:SF1">
    <property type="entry name" value="D-GLYCERO-BETA-D-MANNO-HEPTOSE-1,7-BISPHOSPHATE 7-PHOSPHATASE"/>
    <property type="match status" value="1"/>
</dbReference>
<comment type="subcellular location">
    <subcellularLocation>
        <location evidence="1 7">Cytoplasm</location>
    </subcellularLocation>
</comment>
<name>F8A951_THEID</name>
<feature type="binding site" evidence="10">
    <location>
        <position position="127"/>
    </location>
    <ligand>
        <name>Mg(2+)</name>
        <dbReference type="ChEBI" id="CHEBI:18420"/>
    </ligand>
</feature>
<feature type="binding site" evidence="10">
    <location>
        <position position="100"/>
    </location>
    <ligand>
        <name>Zn(2+)</name>
        <dbReference type="ChEBI" id="CHEBI:29105"/>
    </ligand>
</feature>
<evidence type="ECO:0000256" key="5">
    <source>
        <dbReference type="ARBA" id="ARBA00023277"/>
    </source>
</evidence>
<evidence type="ECO:0000313" key="12">
    <source>
        <dbReference type="Proteomes" id="UP000006793"/>
    </source>
</evidence>
<feature type="binding site" evidence="10">
    <location>
        <position position="98"/>
    </location>
    <ligand>
        <name>Zn(2+)</name>
        <dbReference type="ChEBI" id="CHEBI:29105"/>
    </ligand>
</feature>
<dbReference type="PaxDb" id="667014-Thein_1312"/>
<organism evidence="11 12">
    <name type="scientific">Thermodesulfatator indicus (strain DSM 15286 / JCM 11887 / CIR29812)</name>
    <dbReference type="NCBI Taxonomy" id="667014"/>
    <lineage>
        <taxon>Bacteria</taxon>
        <taxon>Pseudomonadati</taxon>
        <taxon>Thermodesulfobacteriota</taxon>
        <taxon>Thermodesulfobacteria</taxon>
        <taxon>Thermodesulfobacteriales</taxon>
        <taxon>Thermodesulfatatoraceae</taxon>
        <taxon>Thermodesulfatator</taxon>
    </lineage>
</organism>
<dbReference type="RefSeq" id="WP_013907921.1">
    <property type="nucleotide sequence ID" value="NC_015681.1"/>
</dbReference>
<dbReference type="STRING" id="667014.Thein_1312"/>
<evidence type="ECO:0000256" key="10">
    <source>
        <dbReference type="PIRSR" id="PIRSR004682-4"/>
    </source>
</evidence>
<dbReference type="GO" id="GO:0016791">
    <property type="term" value="F:phosphatase activity"/>
    <property type="evidence" value="ECO:0007669"/>
    <property type="project" value="InterPro"/>
</dbReference>
<feature type="active site" description="Nucleophile" evidence="8">
    <location>
        <position position="9"/>
    </location>
</feature>
<evidence type="ECO:0000256" key="1">
    <source>
        <dbReference type="ARBA" id="ARBA00004496"/>
    </source>
</evidence>
<feature type="active site" description="Nucleophile" evidence="8">
    <location>
        <position position="11"/>
    </location>
</feature>
<dbReference type="SUPFAM" id="SSF56784">
    <property type="entry name" value="HAD-like"/>
    <property type="match status" value="1"/>
</dbReference>
<evidence type="ECO:0000313" key="11">
    <source>
        <dbReference type="EMBL" id="AEH45179.1"/>
    </source>
</evidence>
<feature type="site" description="Contributes to substrate recognition" evidence="9">
    <location>
        <position position="101"/>
    </location>
</feature>
<feature type="binding site" evidence="10">
    <location>
        <position position="92"/>
    </location>
    <ligand>
        <name>Zn(2+)</name>
        <dbReference type="ChEBI" id="CHEBI:29105"/>
    </ligand>
</feature>
<dbReference type="Gene3D" id="3.40.50.1000">
    <property type="entry name" value="HAD superfamily/HAD-like"/>
    <property type="match status" value="1"/>
</dbReference>
<comment type="cofactor">
    <cofactor evidence="10">
        <name>Mg(2+)</name>
        <dbReference type="ChEBI" id="CHEBI:18420"/>
    </cofactor>
</comment>
<dbReference type="EMBL" id="CP002683">
    <property type="protein sequence ID" value="AEH45179.1"/>
    <property type="molecule type" value="Genomic_DNA"/>
</dbReference>
<dbReference type="PATRIC" id="fig|667014.3.peg.1350"/>
<keyword evidence="5 7" id="KW-0119">Carbohydrate metabolism</keyword>
<dbReference type="FunCoup" id="F8A951">
    <property type="interactions" value="208"/>
</dbReference>
<dbReference type="CDD" id="cd07503">
    <property type="entry name" value="HAD_HisB-N"/>
    <property type="match status" value="1"/>
</dbReference>
<dbReference type="eggNOG" id="COG0241">
    <property type="taxonomic scope" value="Bacteria"/>
</dbReference>
<dbReference type="GO" id="GO:0046872">
    <property type="term" value="F:metal ion binding"/>
    <property type="evidence" value="ECO:0007669"/>
    <property type="project" value="UniProtKB-KW"/>
</dbReference>
<evidence type="ECO:0000256" key="9">
    <source>
        <dbReference type="PIRSR" id="PIRSR004682-3"/>
    </source>
</evidence>
<dbReference type="PANTHER" id="PTHR42891">
    <property type="entry name" value="D-GLYCERO-BETA-D-MANNO-HEPTOSE-1,7-BISPHOSPHATE 7-PHOSPHATASE"/>
    <property type="match status" value="1"/>
</dbReference>
<accession>F8A951</accession>
<gene>
    <name evidence="11" type="ordered locus">Thein_1312</name>
</gene>
<evidence type="ECO:0000256" key="4">
    <source>
        <dbReference type="ARBA" id="ARBA00022801"/>
    </source>
</evidence>
<proteinExistence type="inferred from homology"/>
<dbReference type="NCBIfam" id="TIGR01656">
    <property type="entry name" value="Histidinol-ppas"/>
    <property type="match status" value="1"/>
</dbReference>
<dbReference type="NCBIfam" id="NF006506">
    <property type="entry name" value="PRK08942.1"/>
    <property type="match status" value="1"/>
</dbReference>
<dbReference type="Pfam" id="PF13242">
    <property type="entry name" value="Hydrolase_like"/>
    <property type="match status" value="1"/>
</dbReference>
<evidence type="ECO:0000256" key="6">
    <source>
        <dbReference type="ARBA" id="ARBA00031828"/>
    </source>
</evidence>
<keyword evidence="2 7" id="KW-0963">Cytoplasm</keyword>
<dbReference type="GO" id="GO:0005737">
    <property type="term" value="C:cytoplasm"/>
    <property type="evidence" value="ECO:0007669"/>
    <property type="project" value="UniProtKB-SubCell"/>
</dbReference>
<dbReference type="AlphaFoldDB" id="F8A951"/>
<dbReference type="InterPro" id="IPR004446">
    <property type="entry name" value="Heptose_bisP_phosphatase"/>
</dbReference>
<keyword evidence="4 7" id="KW-0378">Hydrolase</keyword>
<dbReference type="InterPro" id="IPR006549">
    <property type="entry name" value="HAD-SF_hydro_IIIA"/>
</dbReference>
<dbReference type="InterPro" id="IPR006543">
    <property type="entry name" value="Histidinol-phos"/>
</dbReference>
<feature type="binding site" evidence="10">
    <location>
        <position position="90"/>
    </location>
    <ligand>
        <name>Zn(2+)</name>
        <dbReference type="ChEBI" id="CHEBI:29105"/>
    </ligand>
</feature>
<reference evidence="12" key="1">
    <citation type="submission" date="2011-04" db="EMBL/GenBank/DDBJ databases">
        <title>The complete genome of Thermodesulfatator indicus DSM 15286.</title>
        <authorList>
            <person name="Lucas S."/>
            <person name="Copeland A."/>
            <person name="Lapidus A."/>
            <person name="Bruce D."/>
            <person name="Goodwin L."/>
            <person name="Pitluck S."/>
            <person name="Peters L."/>
            <person name="Kyrpides N."/>
            <person name="Mavromatis K."/>
            <person name="Pagani I."/>
            <person name="Ivanova N."/>
            <person name="Saunders L."/>
            <person name="Detter J.C."/>
            <person name="Tapia R."/>
            <person name="Han C."/>
            <person name="Land M."/>
            <person name="Hauser L."/>
            <person name="Markowitz V."/>
            <person name="Cheng J.-F."/>
            <person name="Hugenholtz P."/>
            <person name="Woyke T."/>
            <person name="Wu D."/>
            <person name="Spring S."/>
            <person name="Schroeder M."/>
            <person name="Brambilla E."/>
            <person name="Klenk H.-P."/>
            <person name="Eisen J.A."/>
        </authorList>
    </citation>
    <scope>NUCLEOTIDE SEQUENCE [LARGE SCALE GENOMIC DNA]</scope>
    <source>
        <strain evidence="12">DSM 15286 / JCM 11887 / CIR29812</strain>
    </source>
</reference>
<keyword evidence="10" id="KW-0460">Magnesium</keyword>
<dbReference type="PIRSF" id="PIRSF004682">
    <property type="entry name" value="GmhB"/>
    <property type="match status" value="1"/>
</dbReference>
<dbReference type="KEGG" id="tid:Thein_1312"/>
<keyword evidence="10" id="KW-0862">Zinc</keyword>
<evidence type="ECO:0000256" key="7">
    <source>
        <dbReference type="PIRNR" id="PIRNR004682"/>
    </source>
</evidence>
<dbReference type="Proteomes" id="UP000006793">
    <property type="component" value="Chromosome"/>
</dbReference>
<feature type="site" description="Stabilizes the phosphoryl group" evidence="9">
    <location>
        <position position="51"/>
    </location>
</feature>
<dbReference type="HOGENOM" id="CLU_085077_2_1_0"/>
<feature type="binding site" evidence="10">
    <location>
        <position position="11"/>
    </location>
    <ligand>
        <name>Mg(2+)</name>
        <dbReference type="ChEBI" id="CHEBI:18420"/>
    </ligand>
</feature>
<dbReference type="NCBIfam" id="TIGR01662">
    <property type="entry name" value="HAD-SF-IIIA"/>
    <property type="match status" value="1"/>
</dbReference>
<dbReference type="EC" id="3.1.3.-" evidence="7"/>
<protein>
    <recommendedName>
        <fullName evidence="6 7">D,D-heptose 1,7-bisphosphate phosphatase</fullName>
        <ecNumber evidence="7">3.1.3.-</ecNumber>
    </recommendedName>
</protein>
<feature type="site" description="Stabilizes the phosphoryl group" evidence="9">
    <location>
        <position position="102"/>
    </location>
</feature>
<reference evidence="11 12" key="2">
    <citation type="journal article" date="2012" name="Stand. Genomic Sci.">
        <title>Complete genome sequence of the thermophilic sulfate-reducing ocean bacterium Thermodesulfatator indicus type strain (CIR29812(T)).</title>
        <authorList>
            <person name="Anderson I."/>
            <person name="Saunders E."/>
            <person name="Lapidus A."/>
            <person name="Nolan M."/>
            <person name="Lucas S."/>
            <person name="Tice H."/>
            <person name="Del Rio T.G."/>
            <person name="Cheng J.F."/>
            <person name="Han C."/>
            <person name="Tapia R."/>
            <person name="Goodwin L.A."/>
            <person name="Pitluck S."/>
            <person name="Liolios K."/>
            <person name="Mavromatis K."/>
            <person name="Pagani I."/>
            <person name="Ivanova N."/>
            <person name="Mikhailova N."/>
            <person name="Pati A."/>
            <person name="Chen A."/>
            <person name="Palaniappan K."/>
            <person name="Land M."/>
            <person name="Hauser L."/>
            <person name="Jeffries C.D."/>
            <person name="Chang Y.J."/>
            <person name="Brambilla E.M."/>
            <person name="Rohde M."/>
            <person name="Spring S."/>
            <person name="Goker M."/>
            <person name="Detter J.C."/>
            <person name="Woyke T."/>
            <person name="Bristow J."/>
            <person name="Eisen J.A."/>
            <person name="Markowitz V."/>
            <person name="Hugenholtz P."/>
            <person name="Kyrpides N.C."/>
            <person name="Klenk H.P."/>
        </authorList>
    </citation>
    <scope>NUCLEOTIDE SEQUENCE [LARGE SCALE GENOMIC DNA]</scope>
    <source>
        <strain evidence="12">DSM 15286 / JCM 11887 / CIR29812</strain>
    </source>
</reference>
<dbReference type="InParanoid" id="F8A951"/>
<evidence type="ECO:0000256" key="2">
    <source>
        <dbReference type="ARBA" id="ARBA00022490"/>
    </source>
</evidence>
<evidence type="ECO:0000256" key="3">
    <source>
        <dbReference type="ARBA" id="ARBA00022723"/>
    </source>
</evidence>
<keyword evidence="12" id="KW-1185">Reference proteome</keyword>
<sequence length="187" mass="20934">MKQPVVFLDRDGTINEEVNYLRNPKDFRLLPGVPEAIRLFKKAGFAVLVITNQSGLARGYFSPDTLQAIHQKMLKELSTRGATIDGIYFCPHHPEENCECRKPKPGLIKKASQELKLDLSRAYVIGDRDTDILLAKNIGAKSVLVLTGYGEQELLQTLPKLGIKPDLIAKDLLEAAKKILKYENFNS</sequence>
<comment type="cofactor">
    <cofactor evidence="10">
        <name>Zn(2+)</name>
        <dbReference type="ChEBI" id="CHEBI:29105"/>
    </cofactor>
</comment>
<dbReference type="InterPro" id="IPR023214">
    <property type="entry name" value="HAD_sf"/>
</dbReference>